<dbReference type="Proteomes" id="UP000738376">
    <property type="component" value="Unassembled WGS sequence"/>
</dbReference>
<keyword evidence="2" id="KW-1185">Reference proteome</keyword>
<reference evidence="1 2" key="1">
    <citation type="submission" date="2020-03" db="EMBL/GenBank/DDBJ databases">
        <title>Draft Genome Sequence of 2-Methylisoborneol Producing Pseudanabaena yagii Strain GIHE-NHR1 Isolated from North Han River in South Korea.</title>
        <authorList>
            <person name="Jeong J."/>
        </authorList>
    </citation>
    <scope>NUCLEOTIDE SEQUENCE [LARGE SCALE GENOMIC DNA]</scope>
    <source>
        <strain evidence="1 2">GIHE-NHR1</strain>
    </source>
</reference>
<dbReference type="EMBL" id="JAAVJL010000008">
    <property type="protein sequence ID" value="NMF61198.1"/>
    <property type="molecule type" value="Genomic_DNA"/>
</dbReference>
<gene>
    <name evidence="1" type="ORF">HC246_25040</name>
</gene>
<dbReference type="RefSeq" id="WP_169366143.1">
    <property type="nucleotide sequence ID" value="NZ_JAAVJL010000008.1"/>
</dbReference>
<accession>A0ABX1M145</accession>
<name>A0ABX1M145_9CYAN</name>
<protein>
    <submittedName>
        <fullName evidence="1">Uncharacterized protein</fullName>
    </submittedName>
</protein>
<sequence>MKQDKRLSIYPLDSDVIEKSVNLTSINEMHDRQIVSTALVVEEQGNQVALLSCDLSICAANLVRIVW</sequence>
<evidence type="ECO:0000313" key="1">
    <source>
        <dbReference type="EMBL" id="NMF61198.1"/>
    </source>
</evidence>
<organism evidence="1 2">
    <name type="scientific">Pseudanabaena yagii GIHE-NHR1</name>
    <dbReference type="NCBI Taxonomy" id="2722753"/>
    <lineage>
        <taxon>Bacteria</taxon>
        <taxon>Bacillati</taxon>
        <taxon>Cyanobacteriota</taxon>
        <taxon>Cyanophyceae</taxon>
        <taxon>Pseudanabaenales</taxon>
        <taxon>Pseudanabaenaceae</taxon>
        <taxon>Pseudanabaena</taxon>
        <taxon>Pseudanabaena yagii</taxon>
    </lineage>
</organism>
<proteinExistence type="predicted"/>
<comment type="caution">
    <text evidence="1">The sequence shown here is derived from an EMBL/GenBank/DDBJ whole genome shotgun (WGS) entry which is preliminary data.</text>
</comment>
<evidence type="ECO:0000313" key="2">
    <source>
        <dbReference type="Proteomes" id="UP000738376"/>
    </source>
</evidence>